<dbReference type="InterPro" id="IPR002100">
    <property type="entry name" value="TF_MADSbox"/>
</dbReference>
<dbReference type="OrthoDB" id="1613165at2759"/>
<dbReference type="GeneID" id="108992373"/>
<dbReference type="GO" id="GO:0045944">
    <property type="term" value="P:positive regulation of transcription by RNA polymerase II"/>
    <property type="evidence" value="ECO:0007669"/>
    <property type="project" value="InterPro"/>
</dbReference>
<evidence type="ECO:0000256" key="1">
    <source>
        <dbReference type="ARBA" id="ARBA00004123"/>
    </source>
</evidence>
<dbReference type="GO" id="GO:0006357">
    <property type="term" value="P:regulation of transcription by RNA polymerase II"/>
    <property type="evidence" value="ECO:0000318"/>
    <property type="project" value="GO_Central"/>
</dbReference>
<dbReference type="PROSITE" id="PS50066">
    <property type="entry name" value="MADS_BOX_2"/>
    <property type="match status" value="1"/>
</dbReference>
<dbReference type="FunFam" id="3.40.1810.10:FF:000006">
    <property type="entry name" value="Agamous-like MADS-box protein AGL62"/>
    <property type="match status" value="1"/>
</dbReference>
<protein>
    <submittedName>
        <fullName evidence="7">Agamous-like MADS-box protein AGL62</fullName>
    </submittedName>
</protein>
<sequence length="227" mass="25580">MERKSKGRQKIKMMKMESESNLQVTFSKRRSGLFKKASELCTLCGAEVAIIVFSPGKKVFSFGHPSVEPIIDRFLTPNPPQIKSGTLQLIEAHRNASVRQLNMQLTQITNQLEAEKKRGEELKRMRQASQGQCWWEAPIEQLGLPQLEQLKLSLEGLKRNVAKQSDRLLFQTSNPPPAQFYGAGSSINQSPIPLDTKIPYYAKNMNAGYSGNAMPRVYNLGYGRGFF</sequence>
<dbReference type="Proteomes" id="UP000235220">
    <property type="component" value="Chromosome 13"/>
</dbReference>
<dbReference type="Pfam" id="PF00319">
    <property type="entry name" value="SRF-TF"/>
    <property type="match status" value="1"/>
</dbReference>
<dbReference type="RefSeq" id="XP_018822477.1">
    <property type="nucleotide sequence ID" value="XM_018966932.1"/>
</dbReference>
<dbReference type="PRINTS" id="PR00404">
    <property type="entry name" value="MADSDOMAIN"/>
</dbReference>
<evidence type="ECO:0000256" key="3">
    <source>
        <dbReference type="ARBA" id="ARBA00023125"/>
    </source>
</evidence>
<evidence type="ECO:0000313" key="7">
    <source>
        <dbReference type="RefSeq" id="XP_018822477.1"/>
    </source>
</evidence>
<dbReference type="PANTHER" id="PTHR11945:SF776">
    <property type="entry name" value="AGAMOUS-LIKE 50-RELATED"/>
    <property type="match status" value="1"/>
</dbReference>
<gene>
    <name evidence="7" type="primary">LOC108992373</name>
</gene>
<dbReference type="Gramene" id="Jr13_02600_p1">
    <property type="protein sequence ID" value="cds.Jr13_02600_p1"/>
    <property type="gene ID" value="Jr13_02600"/>
</dbReference>
<dbReference type="GO" id="GO:0046983">
    <property type="term" value="F:protein dimerization activity"/>
    <property type="evidence" value="ECO:0007669"/>
    <property type="project" value="InterPro"/>
</dbReference>
<keyword evidence="3" id="KW-0238">DNA-binding</keyword>
<organism evidence="6 7">
    <name type="scientific">Juglans regia</name>
    <name type="common">English walnut</name>
    <dbReference type="NCBI Taxonomy" id="51240"/>
    <lineage>
        <taxon>Eukaryota</taxon>
        <taxon>Viridiplantae</taxon>
        <taxon>Streptophyta</taxon>
        <taxon>Embryophyta</taxon>
        <taxon>Tracheophyta</taxon>
        <taxon>Spermatophyta</taxon>
        <taxon>Magnoliopsida</taxon>
        <taxon>eudicotyledons</taxon>
        <taxon>Gunneridae</taxon>
        <taxon>Pentapetalae</taxon>
        <taxon>rosids</taxon>
        <taxon>fabids</taxon>
        <taxon>Fagales</taxon>
        <taxon>Juglandaceae</taxon>
        <taxon>Juglans</taxon>
    </lineage>
</organism>
<dbReference type="KEGG" id="jre:108992373"/>
<dbReference type="SMR" id="A0A2I4ESU9"/>
<evidence type="ECO:0000313" key="6">
    <source>
        <dbReference type="Proteomes" id="UP000235220"/>
    </source>
</evidence>
<evidence type="ECO:0000256" key="4">
    <source>
        <dbReference type="ARBA" id="ARBA00023163"/>
    </source>
</evidence>
<dbReference type="GO" id="GO:0000978">
    <property type="term" value="F:RNA polymerase II cis-regulatory region sequence-specific DNA binding"/>
    <property type="evidence" value="ECO:0000318"/>
    <property type="project" value="GO_Central"/>
</dbReference>
<dbReference type="InterPro" id="IPR033896">
    <property type="entry name" value="MEF2-like_N"/>
</dbReference>
<dbReference type="AlphaFoldDB" id="A0A2I4ESU9"/>
<dbReference type="PANTHER" id="PTHR11945">
    <property type="entry name" value="MADS BOX PROTEIN"/>
    <property type="match status" value="1"/>
</dbReference>
<dbReference type="Gene3D" id="3.40.1810.10">
    <property type="entry name" value="Transcription factor, MADS-box"/>
    <property type="match status" value="1"/>
</dbReference>
<proteinExistence type="predicted"/>
<evidence type="ECO:0000256" key="5">
    <source>
        <dbReference type="ARBA" id="ARBA00023242"/>
    </source>
</evidence>
<dbReference type="GO" id="GO:0000981">
    <property type="term" value="F:DNA-binding transcription factor activity, RNA polymerase II-specific"/>
    <property type="evidence" value="ECO:0000318"/>
    <property type="project" value="GO_Central"/>
</dbReference>
<dbReference type="GO" id="GO:0005634">
    <property type="term" value="C:nucleus"/>
    <property type="evidence" value="ECO:0007669"/>
    <property type="project" value="UniProtKB-SubCell"/>
</dbReference>
<dbReference type="CDD" id="cd00265">
    <property type="entry name" value="MADS_MEF2_like"/>
    <property type="match status" value="1"/>
</dbReference>
<comment type="subcellular location">
    <subcellularLocation>
        <location evidence="1">Nucleus</location>
    </subcellularLocation>
</comment>
<dbReference type="FunCoup" id="A0A2I4ESU9">
    <property type="interactions" value="79"/>
</dbReference>
<dbReference type="InterPro" id="IPR036879">
    <property type="entry name" value="TF_MADSbox_sf"/>
</dbReference>
<name>A0A2I4ESU9_JUGRE</name>
<keyword evidence="5" id="KW-0539">Nucleus</keyword>
<evidence type="ECO:0000256" key="2">
    <source>
        <dbReference type="ARBA" id="ARBA00023015"/>
    </source>
</evidence>
<dbReference type="Gene3D" id="6.10.140.920">
    <property type="match status" value="1"/>
</dbReference>
<reference evidence="7" key="1">
    <citation type="submission" date="2025-08" db="UniProtKB">
        <authorList>
            <consortium name="RefSeq"/>
        </authorList>
    </citation>
    <scope>IDENTIFICATION</scope>
    <source>
        <tissue evidence="7">Leaves</tissue>
    </source>
</reference>
<accession>A0A2I4ESU9</accession>
<keyword evidence="4" id="KW-0804">Transcription</keyword>
<keyword evidence="2" id="KW-0805">Transcription regulation</keyword>
<dbReference type="SUPFAM" id="SSF55455">
    <property type="entry name" value="SRF-like"/>
    <property type="match status" value="1"/>
</dbReference>
<keyword evidence="6" id="KW-1185">Reference proteome</keyword>
<dbReference type="SMART" id="SM00432">
    <property type="entry name" value="MADS"/>
    <property type="match status" value="1"/>
</dbReference>